<dbReference type="InterPro" id="IPR021514">
    <property type="entry name" value="DUF3176"/>
</dbReference>
<reference evidence="2 3" key="1">
    <citation type="submission" date="2024-07" db="EMBL/GenBank/DDBJ databases">
        <title>Section-level genome sequencing and comparative genomics of Aspergillus sections Usti and Cavernicolus.</title>
        <authorList>
            <consortium name="Lawrence Berkeley National Laboratory"/>
            <person name="Nybo J.L."/>
            <person name="Vesth T.C."/>
            <person name="Theobald S."/>
            <person name="Frisvad J.C."/>
            <person name="Larsen T.O."/>
            <person name="Kjaerboelling I."/>
            <person name="Rothschild-Mancinelli K."/>
            <person name="Lyhne E.K."/>
            <person name="Kogle M.E."/>
            <person name="Barry K."/>
            <person name="Clum A."/>
            <person name="Na H."/>
            <person name="Ledsgaard L."/>
            <person name="Lin J."/>
            <person name="Lipzen A."/>
            <person name="Kuo A."/>
            <person name="Riley R."/>
            <person name="Mondo S."/>
            <person name="LaButti K."/>
            <person name="Haridas S."/>
            <person name="Pangalinan J."/>
            <person name="Salamov A.A."/>
            <person name="Simmons B.A."/>
            <person name="Magnuson J.K."/>
            <person name="Chen J."/>
            <person name="Drula E."/>
            <person name="Henrissat B."/>
            <person name="Wiebenga A."/>
            <person name="Lubbers R.J."/>
            <person name="Gomes A.C."/>
            <person name="Macurrencykelacurrency M.R."/>
            <person name="Stajich J."/>
            <person name="Grigoriev I.V."/>
            <person name="Mortensen U.H."/>
            <person name="De vries R.P."/>
            <person name="Baker S.E."/>
            <person name="Andersen M.R."/>
        </authorList>
    </citation>
    <scope>NUCLEOTIDE SEQUENCE [LARGE SCALE GENOMIC DNA]</scope>
    <source>
        <strain evidence="2 3">CBS 756.74</strain>
    </source>
</reference>
<dbReference type="EMBL" id="JBFXLR010000022">
    <property type="protein sequence ID" value="KAL2849647.1"/>
    <property type="molecule type" value="Genomic_DNA"/>
</dbReference>
<evidence type="ECO:0000256" key="1">
    <source>
        <dbReference type="SAM" id="Phobius"/>
    </source>
</evidence>
<dbReference type="Proteomes" id="UP001610444">
    <property type="component" value="Unassembled WGS sequence"/>
</dbReference>
<comment type="caution">
    <text evidence="2">The sequence shown here is derived from an EMBL/GenBank/DDBJ whole genome shotgun (WGS) entry which is preliminary data.</text>
</comment>
<keyword evidence="1" id="KW-0472">Membrane</keyword>
<evidence type="ECO:0000313" key="2">
    <source>
        <dbReference type="EMBL" id="KAL2849647.1"/>
    </source>
</evidence>
<keyword evidence="1" id="KW-0812">Transmembrane</keyword>
<keyword evidence="1" id="KW-1133">Transmembrane helix</keyword>
<sequence>MSLDSSITRKPRSYAPAHLADQESEPLGFASVKYKRHPVYSRTEWLYETSTLTFSLGLLVGIIYIFIKMEDKPLSSWTAPISLTATISALTTFCSAALMHSVSQFIGQLKWLYFKNGLHKLSHFEIFDEASRGPWGSIFMVTTVKWNLATIGALITIFRLSFAPLAQQVIEFVPQNVARPDGINVAFGYSHAFQRPRASSAIITVDSVPQDPEMQSAVLQGLYGISSLGQFNCPGLCQWTKPYISLGFKSKCRNVTQESLQTQSCNATEGPITCDMTTPGGIGLATHMWRTSYATSYVVNVTSGILAEPERDFPEIAKFAVYRSSPDLNYQQRFINVTECSLSLTAYQFQNATASGSTGLSFGRVTEVDFGVENPWHEGSEGDVGSQIRYTNASTVYHLDIPSFVIGSAEVIALSNFLTSPIIVSEFIEGDSKIDVNRGLAPFITGNVDVAERFERMSMAMTDRVRNGPNAQLALGERIDSVQYVRIRWVYLIGPTAIEVVALVFAVITIYRSRESRGVPLWKTSALAVLACRHDRDVDLVRSTIRDMKEMDKLAGKLEVRLQ</sequence>
<organism evidence="2 3">
    <name type="scientific">Aspergillus pseudodeflectus</name>
    <dbReference type="NCBI Taxonomy" id="176178"/>
    <lineage>
        <taxon>Eukaryota</taxon>
        <taxon>Fungi</taxon>
        <taxon>Dikarya</taxon>
        <taxon>Ascomycota</taxon>
        <taxon>Pezizomycotina</taxon>
        <taxon>Eurotiomycetes</taxon>
        <taxon>Eurotiomycetidae</taxon>
        <taxon>Eurotiales</taxon>
        <taxon>Aspergillaceae</taxon>
        <taxon>Aspergillus</taxon>
        <taxon>Aspergillus subgen. Nidulantes</taxon>
    </lineage>
</organism>
<feature type="transmembrane region" description="Helical" evidence="1">
    <location>
        <begin position="45"/>
        <end position="67"/>
    </location>
</feature>
<protein>
    <submittedName>
        <fullName evidence="2">Uncharacterized protein</fullName>
    </submittedName>
</protein>
<dbReference type="Pfam" id="PF11374">
    <property type="entry name" value="DUF3176"/>
    <property type="match status" value="1"/>
</dbReference>
<gene>
    <name evidence="2" type="ORF">BJX68DRAFT_275911</name>
</gene>
<feature type="transmembrane region" description="Helical" evidence="1">
    <location>
        <begin position="79"/>
        <end position="99"/>
    </location>
</feature>
<name>A0ABR4KC88_9EURO</name>
<dbReference type="GeneID" id="98163119"/>
<keyword evidence="3" id="KW-1185">Reference proteome</keyword>
<dbReference type="RefSeq" id="XP_070898872.1">
    <property type="nucleotide sequence ID" value="XM_071047955.1"/>
</dbReference>
<dbReference type="PANTHER" id="PTHR35394">
    <property type="entry name" value="DUF3176 DOMAIN-CONTAINING PROTEIN"/>
    <property type="match status" value="1"/>
</dbReference>
<accession>A0ABR4KC88</accession>
<dbReference type="PANTHER" id="PTHR35394:SF5">
    <property type="entry name" value="DUF3176 DOMAIN-CONTAINING PROTEIN"/>
    <property type="match status" value="1"/>
</dbReference>
<proteinExistence type="predicted"/>
<evidence type="ECO:0000313" key="3">
    <source>
        <dbReference type="Proteomes" id="UP001610444"/>
    </source>
</evidence>
<feature type="transmembrane region" description="Helical" evidence="1">
    <location>
        <begin position="489"/>
        <end position="511"/>
    </location>
</feature>